<keyword evidence="4 7" id="KW-0378">Hydrolase</keyword>
<comment type="caution">
    <text evidence="9">The sequence shown here is derived from an EMBL/GenBank/DDBJ whole genome shotgun (WGS) entry which is preliminary data.</text>
</comment>
<dbReference type="EC" id="3.1.3.-" evidence="7"/>
<evidence type="ECO:0000256" key="7">
    <source>
        <dbReference type="RuleBase" id="RU367030"/>
    </source>
</evidence>
<dbReference type="PANTHER" id="PTHR12260">
    <property type="entry name" value="DAMAGE-CONTROL PHOSPHATASE ARMT1"/>
    <property type="match status" value="1"/>
</dbReference>
<evidence type="ECO:0000256" key="4">
    <source>
        <dbReference type="ARBA" id="ARBA00022801"/>
    </source>
</evidence>
<dbReference type="GO" id="GO:0006974">
    <property type="term" value="P:DNA damage response"/>
    <property type="evidence" value="ECO:0007669"/>
    <property type="project" value="TreeGrafter"/>
</dbReference>
<dbReference type="InterPro" id="IPR039763">
    <property type="entry name" value="ARMT1"/>
</dbReference>
<evidence type="ECO:0000313" key="10">
    <source>
        <dbReference type="Proteomes" id="UP000029665"/>
    </source>
</evidence>
<dbReference type="AlphaFoldDB" id="A0A060STA7"/>
<comment type="catalytic activity">
    <reaction evidence="6 7">
        <text>beta-D-fructose 6-phosphate = dihydroxyacetone + D-glyceraldehyde 3-phosphate</text>
        <dbReference type="Rhea" id="RHEA:28002"/>
        <dbReference type="ChEBI" id="CHEBI:16016"/>
        <dbReference type="ChEBI" id="CHEBI:57634"/>
        <dbReference type="ChEBI" id="CHEBI:59776"/>
    </reaction>
</comment>
<organism evidence="9 10">
    <name type="scientific">Pycnoporus cinnabarinus</name>
    <name type="common">Cinnabar-red polypore</name>
    <name type="synonym">Trametes cinnabarina</name>
    <dbReference type="NCBI Taxonomy" id="5643"/>
    <lineage>
        <taxon>Eukaryota</taxon>
        <taxon>Fungi</taxon>
        <taxon>Dikarya</taxon>
        <taxon>Basidiomycota</taxon>
        <taxon>Agaricomycotina</taxon>
        <taxon>Agaricomycetes</taxon>
        <taxon>Polyporales</taxon>
        <taxon>Polyporaceae</taxon>
        <taxon>Trametes</taxon>
    </lineage>
</organism>
<evidence type="ECO:0000313" key="9">
    <source>
        <dbReference type="EMBL" id="CDO75454.1"/>
    </source>
</evidence>
<dbReference type="Gene3D" id="1.20.930.60">
    <property type="match status" value="1"/>
</dbReference>
<feature type="domain" description="Damage-control phosphatase ARMT1-like metal-binding" evidence="8">
    <location>
        <begin position="276"/>
        <end position="478"/>
    </location>
</feature>
<keyword evidence="10" id="KW-1185">Reference proteome</keyword>
<keyword evidence="3 7" id="KW-0479">Metal-binding</keyword>
<dbReference type="GO" id="GO:0046872">
    <property type="term" value="F:metal ion binding"/>
    <property type="evidence" value="ECO:0007669"/>
    <property type="project" value="UniProtKB-UniRule"/>
</dbReference>
<comment type="domain">
    <text evidence="7">Subfamily III proteins have a conserved RTxK motif about 40-50 residues from the C-terminus; the threonine may be replaced by serine or cysteine.</text>
</comment>
<gene>
    <name evidence="9" type="ORF">BN946_scf184823.g8</name>
</gene>
<dbReference type="InterPro" id="IPR002791">
    <property type="entry name" value="ARMT1-like_metal-bd"/>
</dbReference>
<comment type="similarity">
    <text evidence="2 7">Belongs to the damage-control phosphatase family. Sugar phosphate phosphatase III subfamily.</text>
</comment>
<dbReference type="STRING" id="5643.A0A060STA7"/>
<comment type="cofactor">
    <cofactor evidence="7">
        <name>Mn(2+)</name>
        <dbReference type="ChEBI" id="CHEBI:29035"/>
    </cofactor>
    <cofactor evidence="7">
        <name>Ni(2+)</name>
        <dbReference type="ChEBI" id="CHEBI:49786"/>
    </cofactor>
</comment>
<dbReference type="OMA" id="FSTCWLY"/>
<dbReference type="EMBL" id="CCBP010000273">
    <property type="protein sequence ID" value="CDO75454.1"/>
    <property type="molecule type" value="Genomic_DNA"/>
</dbReference>
<dbReference type="Proteomes" id="UP000029665">
    <property type="component" value="Unassembled WGS sequence"/>
</dbReference>
<evidence type="ECO:0000256" key="3">
    <source>
        <dbReference type="ARBA" id="ARBA00022723"/>
    </source>
</evidence>
<dbReference type="PANTHER" id="PTHR12260:SF6">
    <property type="entry name" value="DAMAGE-CONTROL PHOSPHATASE ARMT1"/>
    <property type="match status" value="1"/>
</dbReference>
<evidence type="ECO:0000256" key="5">
    <source>
        <dbReference type="ARBA" id="ARBA00023211"/>
    </source>
</evidence>
<evidence type="ECO:0000256" key="6">
    <source>
        <dbReference type="ARBA" id="ARBA00048809"/>
    </source>
</evidence>
<name>A0A060STA7_PYCCI</name>
<dbReference type="OrthoDB" id="541375at2759"/>
<evidence type="ECO:0000256" key="2">
    <source>
        <dbReference type="ARBA" id="ARBA00009519"/>
    </source>
</evidence>
<proteinExistence type="inferred from homology"/>
<evidence type="ECO:0000259" key="8">
    <source>
        <dbReference type="Pfam" id="PF01937"/>
    </source>
</evidence>
<dbReference type="InterPro" id="IPR036075">
    <property type="entry name" value="ARMT-1-like_metal-bd_sf"/>
</dbReference>
<dbReference type="HOGENOM" id="CLU_030117_2_0_1"/>
<protein>
    <recommendedName>
        <fullName evidence="7">Sugar phosphate phosphatase</fullName>
        <ecNumber evidence="7">3.1.3.-</ecNumber>
    </recommendedName>
</protein>
<keyword evidence="5 7" id="KW-0464">Manganese</keyword>
<feature type="domain" description="Damage-control phosphatase ARMT1-like metal-binding" evidence="8">
    <location>
        <begin position="20"/>
        <end position="261"/>
    </location>
</feature>
<comment type="catalytic activity">
    <reaction evidence="1 7">
        <text>beta-D-fructose 1-phosphate + H2O = D-fructose + phosphate</text>
        <dbReference type="Rhea" id="RHEA:35603"/>
        <dbReference type="ChEBI" id="CHEBI:15377"/>
        <dbReference type="ChEBI" id="CHEBI:37721"/>
        <dbReference type="ChEBI" id="CHEBI:43474"/>
        <dbReference type="ChEBI" id="CHEBI:138881"/>
    </reaction>
</comment>
<accession>A0A060STA7</accession>
<dbReference type="Pfam" id="PF01937">
    <property type="entry name" value="ARMT1-like_dom"/>
    <property type="match status" value="2"/>
</dbReference>
<dbReference type="GO" id="GO:0005634">
    <property type="term" value="C:nucleus"/>
    <property type="evidence" value="ECO:0007669"/>
    <property type="project" value="TreeGrafter"/>
</dbReference>
<dbReference type="GO" id="GO:0103026">
    <property type="term" value="F:fructose-1-phosphatase activity"/>
    <property type="evidence" value="ECO:0007669"/>
    <property type="project" value="RHEA"/>
</dbReference>
<evidence type="ECO:0000256" key="1">
    <source>
        <dbReference type="ARBA" id="ARBA00001326"/>
    </source>
</evidence>
<dbReference type="SUPFAM" id="SSF111321">
    <property type="entry name" value="AF1104-like"/>
    <property type="match status" value="1"/>
</dbReference>
<comment type="function">
    <text evidence="7">Metal-dependent phosphatase that shows phosphatase activity against several substrates, including fructose-1-phosphate and fructose-6-phosphate. Its preference for fructose-1-phosphate, a strong glycating agent that causes DNA damage rather than a canonical yeast metabolite, suggests a damage-control function in hexose phosphate metabolism.</text>
</comment>
<sequence length="508" mass="57617">MWEAPYPPWDFTDRNRFETVIKRWPVILTGIIDNIYCRNHDLGVSLPSKTEAEKALIEETIEEGKKIISKVGEVKYDMARDRALQPIPNDGEALADIYNKELDRLAENKKNTWLTVPWLYSDYRLIRSFFVQTKHWKDYDPFLVQKEGTFQKSSKAIYQLATTMHELEQDKETLESDPDNSKVIFKEMIQMCLWGNATDLSMLTHMSHEDIQRLQSVGKDAQAARAEFILHDDQEKVWHHLTSLAGKQDSRVDFVLDNGVFLLIGGDYNPPVATRRLTVTALAAGFELFTDFVFADFLVTYTPYVSKVVFHPKLIPWFVSDVTPPDFKSTTKSLLSPTFFPQETTTEGAPAAGSSDDSRAHLLEMVKRWESYIESGVFSLSVPIDSPLGASDKMADFWTSPYPYWNMDALAPELHASLRDSSLVIFKGDLNSFRKLTGDVQWPVSTPFEEAIGPIAGTFPIISLRTNKADVIVGVDAALAAKLDQSGEKWRYNGKYAVVLFQPRSDSK</sequence>
<dbReference type="GO" id="GO:0097023">
    <property type="term" value="F:fructose 6-phosphate aldolase activity"/>
    <property type="evidence" value="ECO:0007669"/>
    <property type="project" value="RHEA"/>
</dbReference>
<reference evidence="9" key="1">
    <citation type="submission" date="2014-01" db="EMBL/GenBank/DDBJ databases">
        <title>The genome of the white-rot fungus Pycnoporus cinnabarinus: a basidiomycete model with a versatile arsenal for lignocellulosic biomass breakdown.</title>
        <authorList>
            <person name="Levasseur A."/>
            <person name="Lomascolo A."/>
            <person name="Ruiz-Duenas F.J."/>
            <person name="Uzan E."/>
            <person name="Piumi F."/>
            <person name="Kues U."/>
            <person name="Ram A.F.J."/>
            <person name="Murat C."/>
            <person name="Haon M."/>
            <person name="Benoit I."/>
            <person name="Arfi Y."/>
            <person name="Chevret D."/>
            <person name="Drula E."/>
            <person name="Kwon M.J."/>
            <person name="Gouret P."/>
            <person name="Lesage-Meessen L."/>
            <person name="Lombard V."/>
            <person name="Mariette J."/>
            <person name="Noirot C."/>
            <person name="Park J."/>
            <person name="Patyshakuliyeva A."/>
            <person name="Wieneger R.A.B."/>
            <person name="Wosten H.A.B."/>
            <person name="Martin F."/>
            <person name="Coutinho P.M."/>
            <person name="de Vries R."/>
            <person name="Martinez A.T."/>
            <person name="Klopp C."/>
            <person name="Pontarotti P."/>
            <person name="Henrissat B."/>
            <person name="Record E."/>
        </authorList>
    </citation>
    <scope>NUCLEOTIDE SEQUENCE [LARGE SCALE GENOMIC DNA]</scope>
    <source>
        <strain evidence="9">BRFM137</strain>
    </source>
</reference>